<keyword evidence="1" id="KW-1133">Transmembrane helix</keyword>
<dbReference type="Proteomes" id="UP000263900">
    <property type="component" value="Chromosome"/>
</dbReference>
<dbReference type="Gene3D" id="3.40.50.150">
    <property type="entry name" value="Vaccinia Virus protein VP39"/>
    <property type="match status" value="1"/>
</dbReference>
<feature type="transmembrane region" description="Helical" evidence="1">
    <location>
        <begin position="233"/>
        <end position="252"/>
    </location>
</feature>
<evidence type="ECO:0000313" key="2">
    <source>
        <dbReference type="EMBL" id="AXY77484.1"/>
    </source>
</evidence>
<dbReference type="RefSeq" id="WP_119053360.1">
    <property type="nucleotide sequence ID" value="NZ_CP032157.1"/>
</dbReference>
<dbReference type="GO" id="GO:0032259">
    <property type="term" value="P:methylation"/>
    <property type="evidence" value="ECO:0007669"/>
    <property type="project" value="UniProtKB-KW"/>
</dbReference>
<dbReference type="SUPFAM" id="SSF53335">
    <property type="entry name" value="S-adenosyl-L-methionine-dependent methyltransferases"/>
    <property type="match status" value="1"/>
</dbReference>
<name>A0A3B7MSG7_9BACT</name>
<accession>A0A3B7MSG7</accession>
<keyword evidence="3" id="KW-1185">Reference proteome</keyword>
<reference evidence="2 3" key="1">
    <citation type="submission" date="2018-09" db="EMBL/GenBank/DDBJ databases">
        <title>Genome sequencing of strain 6GH32-13.</title>
        <authorList>
            <person name="Weon H.-Y."/>
            <person name="Heo J."/>
            <person name="Kwon S.-W."/>
        </authorList>
    </citation>
    <scope>NUCLEOTIDE SEQUENCE [LARGE SCALE GENOMIC DNA]</scope>
    <source>
        <strain evidence="2 3">5GH32-13</strain>
    </source>
</reference>
<dbReference type="InterPro" id="IPR029063">
    <property type="entry name" value="SAM-dependent_MTases_sf"/>
</dbReference>
<dbReference type="OrthoDB" id="9803035at2"/>
<evidence type="ECO:0000256" key="1">
    <source>
        <dbReference type="SAM" id="Phobius"/>
    </source>
</evidence>
<evidence type="ECO:0000313" key="3">
    <source>
        <dbReference type="Proteomes" id="UP000263900"/>
    </source>
</evidence>
<keyword evidence="1" id="KW-0472">Membrane</keyword>
<dbReference type="Pfam" id="PF13489">
    <property type="entry name" value="Methyltransf_23"/>
    <property type="match status" value="1"/>
</dbReference>
<protein>
    <submittedName>
        <fullName evidence="2">Class I SAM-dependent methyltransferase</fullName>
    </submittedName>
</protein>
<organism evidence="2 3">
    <name type="scientific">Paraflavitalea soli</name>
    <dbReference type="NCBI Taxonomy" id="2315862"/>
    <lineage>
        <taxon>Bacteria</taxon>
        <taxon>Pseudomonadati</taxon>
        <taxon>Bacteroidota</taxon>
        <taxon>Chitinophagia</taxon>
        <taxon>Chitinophagales</taxon>
        <taxon>Chitinophagaceae</taxon>
        <taxon>Paraflavitalea</taxon>
    </lineage>
</organism>
<dbReference type="GO" id="GO:0008168">
    <property type="term" value="F:methyltransferase activity"/>
    <property type="evidence" value="ECO:0007669"/>
    <property type="project" value="UniProtKB-KW"/>
</dbReference>
<dbReference type="EMBL" id="CP032157">
    <property type="protein sequence ID" value="AXY77484.1"/>
    <property type="molecule type" value="Genomic_DNA"/>
</dbReference>
<dbReference type="PANTHER" id="PTHR43861:SF6">
    <property type="entry name" value="METHYLTRANSFERASE TYPE 11"/>
    <property type="match status" value="1"/>
</dbReference>
<feature type="transmembrane region" description="Helical" evidence="1">
    <location>
        <begin position="273"/>
        <end position="300"/>
    </location>
</feature>
<dbReference type="KEGG" id="pseg:D3H65_27410"/>
<keyword evidence="2" id="KW-0489">Methyltransferase</keyword>
<sequence>MNTSCPLCGEQKHTILYNQIVPAYDADLVSCDRCDHYYTFIKKEVNTDELYSDEVYKVVENKNSIFDKILSFEYKRVIKNINKLKPTKGSLLDFGSGKGKFGSLAKEDGWMVKCIETSTDRAEYARKNYQLDVFSGFYSTGNVFNMNFDVLTLFHVLEHLSVPTPLLQELIKGNLKEDALFILEVPNFKSWQSGIAKRNWMHLDIPRHVNHFTPARLESFARELNFIPVKKSFLSFHLGILGMLDSLLKLFGYRRNLIFELKNKRTFSLLLKILVLLPVAIILELVATAFGKGGIIRLYLKKA</sequence>
<gene>
    <name evidence="2" type="ORF">D3H65_27410</name>
</gene>
<dbReference type="AlphaFoldDB" id="A0A3B7MSG7"/>
<dbReference type="PANTHER" id="PTHR43861">
    <property type="entry name" value="TRANS-ACONITATE 2-METHYLTRANSFERASE-RELATED"/>
    <property type="match status" value="1"/>
</dbReference>
<proteinExistence type="predicted"/>
<keyword evidence="2" id="KW-0808">Transferase</keyword>
<keyword evidence="1" id="KW-0812">Transmembrane</keyword>